<dbReference type="EC" id="5.2.1.8" evidence="4"/>
<keyword evidence="3 5" id="KW-0802">TPR repeat</keyword>
<gene>
    <name evidence="7" type="ORF">Cfor_00570</name>
</gene>
<reference evidence="8" key="1">
    <citation type="submission" date="2020-01" db="EMBL/GenBank/DDBJ databases">
        <title>Draft genome sequence of the Termite Coptotermes fromosanus.</title>
        <authorList>
            <person name="Itakura S."/>
            <person name="Yosikawa Y."/>
            <person name="Umezawa K."/>
        </authorList>
    </citation>
    <scope>NUCLEOTIDE SEQUENCE [LARGE SCALE GENOMIC DNA]</scope>
</reference>
<evidence type="ECO:0000256" key="2">
    <source>
        <dbReference type="ARBA" id="ARBA00022737"/>
    </source>
</evidence>
<dbReference type="PROSITE" id="PS50005">
    <property type="entry name" value="TPR"/>
    <property type="match status" value="1"/>
</dbReference>
<evidence type="ECO:0000259" key="6">
    <source>
        <dbReference type="PROSITE" id="PS50059"/>
    </source>
</evidence>
<keyword evidence="2" id="KW-0677">Repeat</keyword>
<proteinExistence type="inferred from homology"/>
<evidence type="ECO:0000313" key="8">
    <source>
        <dbReference type="Proteomes" id="UP000502823"/>
    </source>
</evidence>
<dbReference type="GO" id="GO:0051879">
    <property type="term" value="F:Hsp90 protein binding"/>
    <property type="evidence" value="ECO:0007669"/>
    <property type="project" value="TreeGrafter"/>
</dbReference>
<dbReference type="InterPro" id="IPR019734">
    <property type="entry name" value="TPR_rpt"/>
</dbReference>
<dbReference type="SUPFAM" id="SSF48452">
    <property type="entry name" value="TPR-like"/>
    <property type="match status" value="1"/>
</dbReference>
<protein>
    <recommendedName>
        <fullName evidence="4">peptidylprolyl isomerase</fullName>
        <ecNumber evidence="4">5.2.1.8</ecNumber>
    </recommendedName>
</protein>
<comment type="catalytic activity">
    <reaction evidence="4">
        <text>[protein]-peptidylproline (omega=180) = [protein]-peptidylproline (omega=0)</text>
        <dbReference type="Rhea" id="RHEA:16237"/>
        <dbReference type="Rhea" id="RHEA-COMP:10747"/>
        <dbReference type="Rhea" id="RHEA-COMP:10748"/>
        <dbReference type="ChEBI" id="CHEBI:83833"/>
        <dbReference type="ChEBI" id="CHEBI:83834"/>
        <dbReference type="EC" id="5.2.1.8"/>
    </reaction>
</comment>
<dbReference type="PROSITE" id="PS50059">
    <property type="entry name" value="FKBP_PPIASE"/>
    <property type="match status" value="1"/>
</dbReference>
<sequence>MDAVEDHEDEAQNFQNVRLSEAIDIRELLDTSGATFEVDTSNENFENDTSYYDKEELLKCVKFDCFNAASDEDDTELGPGATPFQKIASKMINLAANGKVKKKVVRPGSGCTAPKNAVVTVHYNAYVEYGDEPYDSTWLRGYPIVCRLCEGFIPGLTVGIASMKKGETSRFLIHPDMAYGKMGCPPRIPQNAELLFEVQLVNFADNSAAEALQDLSLDDCQKADFNTILKAAQAEHLAGNQLFKKDEIGGAISKYRKAVNILEKCHLKDEEEEAKQQHMLLKLYINLAVCYNKQKASKKACIMCRSALDIQQRNAKAHFNFGRALLMLSDFDQAKHHLIAAQRIEPDNISISNELKKLDKKQRTYEDDVKKFSQRMFEGTSGKDDDPASKKCVVSADFENSAREYLTEFANNSEKVQMQLPSGLTAQEEFCIRQISQQLRLSVRSQERCGEKEVYVSKPQPE</sequence>
<evidence type="ECO:0000256" key="5">
    <source>
        <dbReference type="PROSITE-ProRule" id="PRU00339"/>
    </source>
</evidence>
<dbReference type="AlphaFoldDB" id="A0A6L2Q600"/>
<dbReference type="InterPro" id="IPR001179">
    <property type="entry name" value="PPIase_FKBP_dom"/>
</dbReference>
<feature type="repeat" description="TPR" evidence="5">
    <location>
        <begin position="315"/>
        <end position="348"/>
    </location>
</feature>
<dbReference type="Pfam" id="PF00254">
    <property type="entry name" value="FKBP_C"/>
    <property type="match status" value="1"/>
</dbReference>
<evidence type="ECO:0000256" key="1">
    <source>
        <dbReference type="ARBA" id="ARBA00009648"/>
    </source>
</evidence>
<evidence type="ECO:0000313" key="7">
    <source>
        <dbReference type="EMBL" id="GFG40373.1"/>
    </source>
</evidence>
<keyword evidence="4" id="KW-0697">Rotamase</keyword>
<dbReference type="FunCoup" id="A0A6L2Q600">
    <property type="interactions" value="97"/>
</dbReference>
<comment type="similarity">
    <text evidence="1">Belongs to the FKBP6 family.</text>
</comment>
<comment type="caution">
    <text evidence="7">The sequence shown here is derived from an EMBL/GenBank/DDBJ whole genome shotgun (WGS) entry which is preliminary data.</text>
</comment>
<dbReference type="InParanoid" id="A0A6L2Q600"/>
<dbReference type="SUPFAM" id="SSF54534">
    <property type="entry name" value="FKBP-like"/>
    <property type="match status" value="1"/>
</dbReference>
<dbReference type="EMBL" id="BLKM01001905">
    <property type="protein sequence ID" value="GFG40373.1"/>
    <property type="molecule type" value="Genomic_DNA"/>
</dbReference>
<dbReference type="OrthoDB" id="8116123at2759"/>
<dbReference type="PANTHER" id="PTHR46674:SF1">
    <property type="entry name" value="INACTIVE PEPTIDYL-PROLYL CIS-TRANS ISOMERASE FKBP6"/>
    <property type="match status" value="1"/>
</dbReference>
<feature type="domain" description="PPIase FKBP-type" evidence="6">
    <location>
        <begin position="116"/>
        <end position="204"/>
    </location>
</feature>
<accession>A0A6L2Q600</accession>
<evidence type="ECO:0000256" key="3">
    <source>
        <dbReference type="ARBA" id="ARBA00022803"/>
    </source>
</evidence>
<dbReference type="GO" id="GO:0007283">
    <property type="term" value="P:spermatogenesis"/>
    <property type="evidence" value="ECO:0007669"/>
    <property type="project" value="TreeGrafter"/>
</dbReference>
<organism evidence="7 8">
    <name type="scientific">Coptotermes formosanus</name>
    <name type="common">Formosan subterranean termite</name>
    <dbReference type="NCBI Taxonomy" id="36987"/>
    <lineage>
        <taxon>Eukaryota</taxon>
        <taxon>Metazoa</taxon>
        <taxon>Ecdysozoa</taxon>
        <taxon>Arthropoda</taxon>
        <taxon>Hexapoda</taxon>
        <taxon>Insecta</taxon>
        <taxon>Pterygota</taxon>
        <taxon>Neoptera</taxon>
        <taxon>Polyneoptera</taxon>
        <taxon>Dictyoptera</taxon>
        <taxon>Blattodea</taxon>
        <taxon>Blattoidea</taxon>
        <taxon>Termitoidae</taxon>
        <taxon>Rhinotermitidae</taxon>
        <taxon>Coptotermes</taxon>
    </lineage>
</organism>
<dbReference type="GO" id="GO:0003755">
    <property type="term" value="F:peptidyl-prolyl cis-trans isomerase activity"/>
    <property type="evidence" value="ECO:0007669"/>
    <property type="project" value="UniProtKB-KW"/>
</dbReference>
<dbReference type="Gene3D" id="1.25.40.10">
    <property type="entry name" value="Tetratricopeptide repeat domain"/>
    <property type="match status" value="1"/>
</dbReference>
<dbReference type="InterPro" id="IPR042282">
    <property type="entry name" value="FKBP6/shu"/>
</dbReference>
<dbReference type="Proteomes" id="UP000502823">
    <property type="component" value="Unassembled WGS sequence"/>
</dbReference>
<dbReference type="InterPro" id="IPR011990">
    <property type="entry name" value="TPR-like_helical_dom_sf"/>
</dbReference>
<keyword evidence="4" id="KW-0413">Isomerase</keyword>
<dbReference type="GO" id="GO:0005737">
    <property type="term" value="C:cytoplasm"/>
    <property type="evidence" value="ECO:0007669"/>
    <property type="project" value="TreeGrafter"/>
</dbReference>
<dbReference type="Gene3D" id="3.10.50.40">
    <property type="match status" value="1"/>
</dbReference>
<dbReference type="InterPro" id="IPR046357">
    <property type="entry name" value="PPIase_dom_sf"/>
</dbReference>
<keyword evidence="8" id="KW-1185">Reference proteome</keyword>
<dbReference type="GO" id="GO:0034587">
    <property type="term" value="P:piRNA processing"/>
    <property type="evidence" value="ECO:0007669"/>
    <property type="project" value="TreeGrafter"/>
</dbReference>
<evidence type="ECO:0000256" key="4">
    <source>
        <dbReference type="PROSITE-ProRule" id="PRU00277"/>
    </source>
</evidence>
<dbReference type="PANTHER" id="PTHR46674">
    <property type="entry name" value="INACTIVE PEPTIDYL-PROLYL CIS-TRANS ISOMERASE FKBP6"/>
    <property type="match status" value="1"/>
</dbReference>
<dbReference type="SMART" id="SM00028">
    <property type="entry name" value="TPR"/>
    <property type="match status" value="3"/>
</dbReference>
<name>A0A6L2Q600_COPFO</name>